<dbReference type="InterPro" id="IPR011009">
    <property type="entry name" value="Kinase-like_dom_sf"/>
</dbReference>
<comment type="caution">
    <text evidence="1">The sequence shown here is derived from an EMBL/GenBank/DDBJ whole genome shotgun (WGS) entry which is preliminary data.</text>
</comment>
<dbReference type="EMBL" id="WTUZ01000010">
    <property type="protein sequence ID" value="MZQ81281.1"/>
    <property type="molecule type" value="Genomic_DNA"/>
</dbReference>
<name>A0A6L8UV67_9BACL</name>
<keyword evidence="2" id="KW-1185">Reference proteome</keyword>
<dbReference type="SUPFAM" id="SSF56112">
    <property type="entry name" value="Protein kinase-like (PK-like)"/>
    <property type="match status" value="1"/>
</dbReference>
<gene>
    <name evidence="1" type="ORF">GQF01_03975</name>
</gene>
<evidence type="ECO:0000313" key="2">
    <source>
        <dbReference type="Proteomes" id="UP000481087"/>
    </source>
</evidence>
<sequence>MLEKIMNTLIEEGIIDNNAIATLNKSGTTDGIVYVLSEGEEDKYVLKIDHPDQIALTDNFLGAYKPIKLFPEVVYTDPAETYIVYAYIKGTTHFNRGSKINWMTILVKELFNKYENVADTDNWGRLGSPIQSWREWNYRSLVGTRNDWGSLLTTQDYLWVESICENISKNEDQKVRYLLHGDMGVHNFVYNDCSLVGVIDPSPMIGPKLYDFTYAFCSSPDDLNLETLTAAFALLDHEPIERSRLIEEVIFQLYCRIGICIRLHPHDLEDYLIAWDYWKSL</sequence>
<proteinExistence type="predicted"/>
<dbReference type="RefSeq" id="WP_161405580.1">
    <property type="nucleotide sequence ID" value="NZ_WTUZ01000010.1"/>
</dbReference>
<reference evidence="1 2" key="1">
    <citation type="submission" date="2019-12" db="EMBL/GenBank/DDBJ databases">
        <title>Paenibacillus sp. nov. sp. isolated from soil.</title>
        <authorList>
            <person name="Kim J."/>
            <person name="Jeong S.E."/>
            <person name="Jung H.S."/>
            <person name="Jeon C.O."/>
        </authorList>
    </citation>
    <scope>NUCLEOTIDE SEQUENCE [LARGE SCALE GENOMIC DNA]</scope>
    <source>
        <strain evidence="1 2">5J-6</strain>
    </source>
</reference>
<accession>A0A6L8UV67</accession>
<organism evidence="1 2">
    <name type="scientific">Paenibacillus silvestris</name>
    <dbReference type="NCBI Taxonomy" id="2606219"/>
    <lineage>
        <taxon>Bacteria</taxon>
        <taxon>Bacillati</taxon>
        <taxon>Bacillota</taxon>
        <taxon>Bacilli</taxon>
        <taxon>Bacillales</taxon>
        <taxon>Paenibacillaceae</taxon>
        <taxon>Paenibacillus</taxon>
    </lineage>
</organism>
<evidence type="ECO:0008006" key="3">
    <source>
        <dbReference type="Google" id="ProtNLM"/>
    </source>
</evidence>
<dbReference type="Proteomes" id="UP000481087">
    <property type="component" value="Unassembled WGS sequence"/>
</dbReference>
<dbReference type="Gene3D" id="3.90.1200.10">
    <property type="match status" value="1"/>
</dbReference>
<protein>
    <recommendedName>
        <fullName evidence="3">Aminoglycoside phosphotransferase domain-containing protein</fullName>
    </recommendedName>
</protein>
<evidence type="ECO:0000313" key="1">
    <source>
        <dbReference type="EMBL" id="MZQ81281.1"/>
    </source>
</evidence>
<dbReference type="AlphaFoldDB" id="A0A6L8UV67"/>